<name>R7Z682_CONA1</name>
<keyword evidence="1" id="KW-0175">Coiled coil</keyword>
<evidence type="ECO:0000313" key="4">
    <source>
        <dbReference type="Proteomes" id="UP000016924"/>
    </source>
</evidence>
<dbReference type="OMA" id="QIEEITW"/>
<sequence length="401" mass="43863">MTDTEPLTPRARRNSSPASPQAPTVTRIRATDKERIPLAATTRARRRAQQAADGIPNEVRAATQEDASLRGTQSTQPLGTKATQPLPVNANNTITTAAEIPYLISQLRDEILQQKQSIETLKQGQETAKKEREVLINQNKTLQQQVTELTELVRELTHTPGALAAARPPGSTPSRISWAAVAARGSTTQPQPQTYNTQSGNGPNTLRINTSLLPNTPTTAAGAFTRYMQTDKAVESISQALKSHSTTKECEVLGAGTTRLGYLIRFKNERSKELAKRNAEWTQELGQGTRVVKPRFGVVVHRTPTNEVNMEAKEEAVQKIAQENSLPSRGSQIEEITWLKKKDSPLGHSASLGIWFDTAEAAEQAVHLHQRLFQSPINYTFGTLLTESALRPWGSSPSATA</sequence>
<dbReference type="RefSeq" id="XP_007785007.1">
    <property type="nucleotide sequence ID" value="XM_007786817.1"/>
</dbReference>
<dbReference type="eggNOG" id="ENOG502QXCA">
    <property type="taxonomic scope" value="Eukaryota"/>
</dbReference>
<dbReference type="STRING" id="1168221.R7Z682"/>
<protein>
    <submittedName>
        <fullName evidence="3">Uncharacterized protein</fullName>
    </submittedName>
</protein>
<feature type="coiled-coil region" evidence="1">
    <location>
        <begin position="104"/>
        <end position="159"/>
    </location>
</feature>
<reference evidence="4" key="1">
    <citation type="submission" date="2012-06" db="EMBL/GenBank/DDBJ databases">
        <title>The genome sequence of Coniosporium apollinis CBS 100218.</title>
        <authorList>
            <consortium name="The Broad Institute Genome Sequencing Platform"/>
            <person name="Cuomo C."/>
            <person name="Gorbushina A."/>
            <person name="Noack S."/>
            <person name="Walker B."/>
            <person name="Young S.K."/>
            <person name="Zeng Q."/>
            <person name="Gargeya S."/>
            <person name="Fitzgerald M."/>
            <person name="Haas B."/>
            <person name="Abouelleil A."/>
            <person name="Alvarado L."/>
            <person name="Arachchi H.M."/>
            <person name="Berlin A.M."/>
            <person name="Chapman S.B."/>
            <person name="Goldberg J."/>
            <person name="Griggs A."/>
            <person name="Gujja S."/>
            <person name="Hansen M."/>
            <person name="Howarth C."/>
            <person name="Imamovic A."/>
            <person name="Larimer J."/>
            <person name="McCowan C."/>
            <person name="Montmayeur A."/>
            <person name="Murphy C."/>
            <person name="Neiman D."/>
            <person name="Pearson M."/>
            <person name="Priest M."/>
            <person name="Roberts A."/>
            <person name="Saif S."/>
            <person name="Shea T."/>
            <person name="Sisk P."/>
            <person name="Sykes S."/>
            <person name="Wortman J."/>
            <person name="Nusbaum C."/>
            <person name="Birren B."/>
        </authorList>
    </citation>
    <scope>NUCLEOTIDE SEQUENCE [LARGE SCALE GENOMIC DNA]</scope>
    <source>
        <strain evidence="4">CBS 100218</strain>
    </source>
</reference>
<proteinExistence type="predicted"/>
<feature type="compositionally biased region" description="Polar residues" evidence="2">
    <location>
        <begin position="70"/>
        <end position="83"/>
    </location>
</feature>
<accession>R7Z682</accession>
<dbReference type="HOGENOM" id="CLU_686993_0_0_1"/>
<feature type="region of interest" description="Disordered" evidence="2">
    <location>
        <begin position="1"/>
        <end position="87"/>
    </location>
</feature>
<keyword evidence="4" id="KW-1185">Reference proteome</keyword>
<dbReference type="GeneID" id="19906261"/>
<evidence type="ECO:0000256" key="1">
    <source>
        <dbReference type="SAM" id="Coils"/>
    </source>
</evidence>
<dbReference type="EMBL" id="JH767623">
    <property type="protein sequence ID" value="EON69690.1"/>
    <property type="molecule type" value="Genomic_DNA"/>
</dbReference>
<evidence type="ECO:0000256" key="2">
    <source>
        <dbReference type="SAM" id="MobiDB-lite"/>
    </source>
</evidence>
<evidence type="ECO:0000313" key="3">
    <source>
        <dbReference type="EMBL" id="EON69690.1"/>
    </source>
</evidence>
<dbReference type="AlphaFoldDB" id="R7Z682"/>
<dbReference type="OrthoDB" id="4509126at2759"/>
<dbReference type="Proteomes" id="UP000016924">
    <property type="component" value="Unassembled WGS sequence"/>
</dbReference>
<feature type="compositionally biased region" description="Polar residues" evidence="2">
    <location>
        <begin position="14"/>
        <end position="24"/>
    </location>
</feature>
<gene>
    <name evidence="3" type="ORF">W97_08950</name>
</gene>
<organism evidence="3 4">
    <name type="scientific">Coniosporium apollinis (strain CBS 100218)</name>
    <name type="common">Rock-inhabiting black yeast</name>
    <dbReference type="NCBI Taxonomy" id="1168221"/>
    <lineage>
        <taxon>Eukaryota</taxon>
        <taxon>Fungi</taxon>
        <taxon>Dikarya</taxon>
        <taxon>Ascomycota</taxon>
        <taxon>Pezizomycotina</taxon>
        <taxon>Dothideomycetes</taxon>
        <taxon>Dothideomycetes incertae sedis</taxon>
        <taxon>Coniosporium</taxon>
    </lineage>
</organism>